<dbReference type="AlphaFoldDB" id="A0AAV8VUY6"/>
<dbReference type="EMBL" id="JANEYG010000027">
    <property type="protein sequence ID" value="KAJ8918182.1"/>
    <property type="molecule type" value="Genomic_DNA"/>
</dbReference>
<dbReference type="PANTHER" id="PTHR13230">
    <property type="entry name" value="GENERAL TRANSCRIPTION FACTOR IIIC, POLYPEPTIDE 5"/>
    <property type="match status" value="1"/>
</dbReference>
<evidence type="ECO:0000259" key="6">
    <source>
        <dbReference type="Pfam" id="PF17682"/>
    </source>
</evidence>
<feature type="domain" description="Transcription factor IIIC subunit 5 HTH" evidence="5">
    <location>
        <begin position="126"/>
        <end position="281"/>
    </location>
</feature>
<dbReference type="Proteomes" id="UP001159042">
    <property type="component" value="Unassembled WGS sequence"/>
</dbReference>
<dbReference type="InterPro" id="IPR019136">
    <property type="entry name" value="TF_IIIC_su-5_HTH"/>
</dbReference>
<dbReference type="Gene3D" id="3.30.200.160">
    <property type="entry name" value="TFIIIC, subcomplex tauA, subunit Sfc1, barrel domain"/>
    <property type="match status" value="1"/>
</dbReference>
<evidence type="ECO:0000313" key="8">
    <source>
        <dbReference type="Proteomes" id="UP001159042"/>
    </source>
</evidence>
<feature type="domain" description="Transcription factor IIIC subunit Tfc1/Sfc1 triple barrel" evidence="6">
    <location>
        <begin position="7"/>
        <end position="85"/>
    </location>
</feature>
<dbReference type="PANTHER" id="PTHR13230:SF5">
    <property type="entry name" value="GENERAL TRANSCRIPTION FACTOR 3C POLYPEPTIDE 5"/>
    <property type="match status" value="1"/>
</dbReference>
<evidence type="ECO:0000256" key="1">
    <source>
        <dbReference type="ARBA" id="ARBA00004123"/>
    </source>
</evidence>
<dbReference type="GO" id="GO:0005634">
    <property type="term" value="C:nucleus"/>
    <property type="evidence" value="ECO:0007669"/>
    <property type="project" value="UniProtKB-SubCell"/>
</dbReference>
<keyword evidence="8" id="KW-1185">Reference proteome</keyword>
<dbReference type="GO" id="GO:0001002">
    <property type="term" value="F:RNA polymerase III type 1 promoter sequence-specific DNA binding"/>
    <property type="evidence" value="ECO:0007669"/>
    <property type="project" value="TreeGrafter"/>
</dbReference>
<keyword evidence="3" id="KW-0804">Transcription</keyword>
<evidence type="ECO:0000256" key="2">
    <source>
        <dbReference type="ARBA" id="ARBA00023125"/>
    </source>
</evidence>
<protein>
    <recommendedName>
        <fullName evidence="9">General transcription factor 3C polypeptide 5</fullName>
    </recommendedName>
</protein>
<evidence type="ECO:0000313" key="7">
    <source>
        <dbReference type="EMBL" id="KAJ8918182.1"/>
    </source>
</evidence>
<accession>A0AAV8VUY6</accession>
<gene>
    <name evidence="7" type="ORF">NQ315_014048</name>
</gene>
<comment type="subcellular location">
    <subcellularLocation>
        <location evidence="1">Nucleus</location>
    </subcellularLocation>
</comment>
<organism evidence="7 8">
    <name type="scientific">Exocentrus adspersus</name>
    <dbReference type="NCBI Taxonomy" id="1586481"/>
    <lineage>
        <taxon>Eukaryota</taxon>
        <taxon>Metazoa</taxon>
        <taxon>Ecdysozoa</taxon>
        <taxon>Arthropoda</taxon>
        <taxon>Hexapoda</taxon>
        <taxon>Insecta</taxon>
        <taxon>Pterygota</taxon>
        <taxon>Neoptera</taxon>
        <taxon>Endopterygota</taxon>
        <taxon>Coleoptera</taxon>
        <taxon>Polyphaga</taxon>
        <taxon>Cucujiformia</taxon>
        <taxon>Chrysomeloidea</taxon>
        <taxon>Cerambycidae</taxon>
        <taxon>Lamiinae</taxon>
        <taxon>Acanthocinini</taxon>
        <taxon>Exocentrus</taxon>
    </lineage>
</organism>
<proteinExistence type="predicted"/>
<dbReference type="GO" id="GO:0000127">
    <property type="term" value="C:transcription factor TFIIIC complex"/>
    <property type="evidence" value="ECO:0007669"/>
    <property type="project" value="InterPro"/>
</dbReference>
<dbReference type="GO" id="GO:0006384">
    <property type="term" value="P:transcription initiation at RNA polymerase III promoter"/>
    <property type="evidence" value="ECO:0007669"/>
    <property type="project" value="InterPro"/>
</dbReference>
<dbReference type="Pfam" id="PF17682">
    <property type="entry name" value="Tau95_N"/>
    <property type="match status" value="1"/>
</dbReference>
<keyword evidence="2" id="KW-0238">DNA-binding</keyword>
<dbReference type="InterPro" id="IPR042536">
    <property type="entry name" value="TFIIIC_tauA_Sfc1"/>
</dbReference>
<comment type="caution">
    <text evidence="7">The sequence shown here is derived from an EMBL/GenBank/DDBJ whole genome shotgun (WGS) entry which is preliminary data.</text>
</comment>
<evidence type="ECO:0000259" key="5">
    <source>
        <dbReference type="Pfam" id="PF09734"/>
    </source>
</evidence>
<evidence type="ECO:0008006" key="9">
    <source>
        <dbReference type="Google" id="ProtNLM"/>
    </source>
</evidence>
<dbReference type="Pfam" id="PF09734">
    <property type="entry name" value="Tau95"/>
    <property type="match status" value="1"/>
</dbReference>
<name>A0AAV8VUY6_9CUCU</name>
<keyword evidence="4" id="KW-0539">Nucleus</keyword>
<sequence length="533" mass="61906">MLGIELAVSDHKAKLELHFHPDNKYNKPCVADKDSNPGILLRIENVDVKSQKDGDNSSTRKYKYEVIGVTTANFKFNRMCDFQYLPLISNNTTKDKVEYIYDRVLPEKLPTLEWFLSKETSNQPKFFVPPNFARIDTSQNKLYLNSSEKIGTNLRPELIENVKQTKRLKNISTKQISIFVNLQIPNVQVPDQPLSYTMELIKEKKLEDQYRVVKELFEERPIWSKVAIQHKTGINMENAKLILPAVAYFCHTGPWRMTWIRYEYNPQKDFNSRIYQTLDFRIRAKEGTMLKVDAKRSYSSRQSSKISIEPHTHSVIEERSYILRPNYIPPARQMFYQYCDILLPEIQEMVSRLPKLAAGTKFHVKNGWLPVNFTEQCREIVNKYVMDRVQEELLEDSIKLHQQSQSEQSELEQLKENSSTYCSKMLSNIKKGIYKSVNIPPLIKGASSLDTTADSEVHTIDLLDDDELDEINADDVVNSMPERMEENSDDEHLSQSSDMDIDMEAVEDVNKMIGGFLEDDVNILTSYLKEKLQ</sequence>
<dbReference type="GO" id="GO:0001003">
    <property type="term" value="F:RNA polymerase III type 2 promoter sequence-specific DNA binding"/>
    <property type="evidence" value="ECO:0007669"/>
    <property type="project" value="TreeGrafter"/>
</dbReference>
<dbReference type="InterPro" id="IPR041499">
    <property type="entry name" value="Tfc1/Sfc1_N"/>
</dbReference>
<reference evidence="7 8" key="1">
    <citation type="journal article" date="2023" name="Insect Mol. Biol.">
        <title>Genome sequencing provides insights into the evolution of gene families encoding plant cell wall-degrading enzymes in longhorned beetles.</title>
        <authorList>
            <person name="Shin N.R."/>
            <person name="Okamura Y."/>
            <person name="Kirsch R."/>
            <person name="Pauchet Y."/>
        </authorList>
    </citation>
    <scope>NUCLEOTIDE SEQUENCE [LARGE SCALE GENOMIC DNA]</scope>
    <source>
        <strain evidence="7">EAD_L_NR</strain>
    </source>
</reference>
<dbReference type="InterPro" id="IPR040454">
    <property type="entry name" value="TF_IIIC_Tfc1/Sfc1"/>
</dbReference>
<evidence type="ECO:0000256" key="3">
    <source>
        <dbReference type="ARBA" id="ARBA00023163"/>
    </source>
</evidence>
<evidence type="ECO:0000256" key="4">
    <source>
        <dbReference type="ARBA" id="ARBA00023242"/>
    </source>
</evidence>